<evidence type="ECO:0000259" key="11">
    <source>
        <dbReference type="Pfam" id="PF04963"/>
    </source>
</evidence>
<keyword evidence="8 9" id="KW-0804">Transcription</keyword>
<evidence type="ECO:0000259" key="10">
    <source>
        <dbReference type="Pfam" id="PF04552"/>
    </source>
</evidence>
<dbReference type="InterPro" id="IPR000394">
    <property type="entry name" value="RNA_pol_sigma_54"/>
</dbReference>
<dbReference type="InterPro" id="IPR007634">
    <property type="entry name" value="RNA_pol_sigma_54_DNA-bd"/>
</dbReference>
<dbReference type="Pfam" id="PF04552">
    <property type="entry name" value="Sigma54_DBD"/>
    <property type="match status" value="1"/>
</dbReference>
<dbReference type="Pfam" id="PF00309">
    <property type="entry name" value="Sigma54_AID"/>
    <property type="match status" value="1"/>
</dbReference>
<dbReference type="Gene3D" id="1.10.10.1330">
    <property type="entry name" value="RNA polymerase sigma-54 factor, core-binding domain"/>
    <property type="match status" value="1"/>
</dbReference>
<dbReference type="InterPro" id="IPR007046">
    <property type="entry name" value="RNA_pol_sigma_54_core-bd"/>
</dbReference>
<sequence>MDMMQFQRQTTQLAMTQRMQESLRILQMSNADLGDYLAAQALENPCLEVRVPEGASVAPPLPSRGIQAAVDRDAFATVEGQPPSLLAHVEAQIDLAFFDPGDRRIALAFAEALEPSGWLGAPVAEVAAAAGVEEDEARVILERLQAFEPAGLFARSLAECLALQLADLGLLTWELRTMLDHLHLVAEGKLADLARRCDCEIEHVRENLALIRSLKPKPGEAFAQDRTPIQPPDVRVLRGEDGWEVELTRAQLPRITVAEAGSTGDAAADAWLTRAQSQARWLMRAVERRQATLLRTAACLVRHQSAFLEQGPRALKPLSMEEVALELELHPSTISRATATRLIETPRGLVPLRSFFSRSVASDGPAAPQSQDALMALVGEIVAREDRSRPLSDDAIVKQAKLMGAVLARRTVTKYREALGIPSSYDRKRAGAAA</sequence>
<dbReference type="HOGENOM" id="CLU_020569_0_0_5"/>
<evidence type="ECO:0000256" key="2">
    <source>
        <dbReference type="ARBA" id="ARBA00022478"/>
    </source>
</evidence>
<feature type="domain" description="RNA polymerase sigma factor 54 core-binding" evidence="11">
    <location>
        <begin position="78"/>
        <end position="258"/>
    </location>
</feature>
<comment type="similarity">
    <text evidence="1 9">Belongs to the sigma-54 factor family.</text>
</comment>
<dbReference type="BioCyc" id="RSPH349102:G1G8M-1289-MONOMER"/>
<accession>A4WRZ7</accession>
<evidence type="ECO:0000256" key="7">
    <source>
        <dbReference type="ARBA" id="ARBA00023125"/>
    </source>
</evidence>
<keyword evidence="2 9" id="KW-0240">DNA-directed RNA polymerase</keyword>
<dbReference type="InterPro" id="IPR038709">
    <property type="entry name" value="RpoN_core-bd_sf"/>
</dbReference>
<name>A4WRZ7_CERS5</name>
<feature type="domain" description="RNA polymerase sigma factor 54 DNA-binding" evidence="10">
    <location>
        <begin position="271"/>
        <end position="429"/>
    </location>
</feature>
<keyword evidence="7 9" id="KW-0238">DNA-binding</keyword>
<evidence type="ECO:0000256" key="8">
    <source>
        <dbReference type="ARBA" id="ARBA00023163"/>
    </source>
</evidence>
<dbReference type="PANTHER" id="PTHR32248">
    <property type="entry name" value="RNA POLYMERASE SIGMA-54 FACTOR"/>
    <property type="match status" value="1"/>
</dbReference>
<evidence type="ECO:0000256" key="4">
    <source>
        <dbReference type="ARBA" id="ARBA00022695"/>
    </source>
</evidence>
<dbReference type="PROSITE" id="PS00717">
    <property type="entry name" value="SIGMA54_1"/>
    <property type="match status" value="1"/>
</dbReference>
<dbReference type="GO" id="GO:0006352">
    <property type="term" value="P:DNA-templated transcription initiation"/>
    <property type="evidence" value="ECO:0007669"/>
    <property type="project" value="InterPro"/>
</dbReference>
<dbReference type="PROSITE" id="PS50044">
    <property type="entry name" value="SIGMA54_3"/>
    <property type="match status" value="1"/>
</dbReference>
<evidence type="ECO:0000256" key="5">
    <source>
        <dbReference type="ARBA" id="ARBA00023015"/>
    </source>
</evidence>
<keyword evidence="5 9" id="KW-0805">Transcription regulation</keyword>
<dbReference type="NCBIfam" id="TIGR02395">
    <property type="entry name" value="rpoN_sigma"/>
    <property type="match status" value="1"/>
</dbReference>
<dbReference type="GO" id="GO:0000428">
    <property type="term" value="C:DNA-directed RNA polymerase complex"/>
    <property type="evidence" value="ECO:0007669"/>
    <property type="project" value="UniProtKB-KW"/>
</dbReference>
<organism evidence="12">
    <name type="scientific">Cereibacter sphaeroides (strain ATCC 17025 / ATH 2.4.3)</name>
    <name type="common">Rhodobacter sphaeroides</name>
    <dbReference type="NCBI Taxonomy" id="349102"/>
    <lineage>
        <taxon>Bacteria</taxon>
        <taxon>Pseudomonadati</taxon>
        <taxon>Pseudomonadota</taxon>
        <taxon>Alphaproteobacteria</taxon>
        <taxon>Rhodobacterales</taxon>
        <taxon>Paracoccaceae</taxon>
        <taxon>Cereibacter</taxon>
    </lineage>
</organism>
<dbReference type="Pfam" id="PF04963">
    <property type="entry name" value="Sigma54_CBD"/>
    <property type="match status" value="1"/>
</dbReference>
<dbReference type="GO" id="GO:0003677">
    <property type="term" value="F:DNA binding"/>
    <property type="evidence" value="ECO:0007669"/>
    <property type="project" value="UniProtKB-KW"/>
</dbReference>
<dbReference type="EMBL" id="CP000661">
    <property type="protein sequence ID" value="ABP70161.1"/>
    <property type="molecule type" value="Genomic_DNA"/>
</dbReference>
<keyword evidence="3 9" id="KW-0808">Transferase</keyword>
<evidence type="ECO:0000313" key="12">
    <source>
        <dbReference type="EMBL" id="ABP70161.1"/>
    </source>
</evidence>
<dbReference type="PIRSF" id="PIRSF000774">
    <property type="entry name" value="RpoN"/>
    <property type="match status" value="1"/>
</dbReference>
<dbReference type="PANTHER" id="PTHR32248:SF4">
    <property type="entry name" value="RNA POLYMERASE SIGMA-54 FACTOR"/>
    <property type="match status" value="1"/>
</dbReference>
<dbReference type="AlphaFoldDB" id="A4WRZ7"/>
<dbReference type="GO" id="GO:0001216">
    <property type="term" value="F:DNA-binding transcription activator activity"/>
    <property type="evidence" value="ECO:0007669"/>
    <property type="project" value="InterPro"/>
</dbReference>
<evidence type="ECO:0000256" key="9">
    <source>
        <dbReference type="PIRNR" id="PIRNR000774"/>
    </source>
</evidence>
<dbReference type="GO" id="GO:0016987">
    <property type="term" value="F:sigma factor activity"/>
    <property type="evidence" value="ECO:0007669"/>
    <property type="project" value="UniProtKB-KW"/>
</dbReference>
<comment type="function">
    <text evidence="9">Sigma factors are initiation factors that promote the attachment of RNA polymerase to specific initiation sites and are then released.</text>
</comment>
<proteinExistence type="inferred from homology"/>
<dbReference type="Gene3D" id="1.10.10.60">
    <property type="entry name" value="Homeodomain-like"/>
    <property type="match status" value="1"/>
</dbReference>
<keyword evidence="4 9" id="KW-0548">Nucleotidyltransferase</keyword>
<protein>
    <recommendedName>
        <fullName evidence="9">RNA polymerase sigma-54 factor</fullName>
    </recommendedName>
</protein>
<keyword evidence="6 9" id="KW-0731">Sigma factor</keyword>
<dbReference type="GO" id="GO:0016779">
    <property type="term" value="F:nucleotidyltransferase activity"/>
    <property type="evidence" value="ECO:0007669"/>
    <property type="project" value="UniProtKB-KW"/>
</dbReference>
<evidence type="ECO:0000256" key="1">
    <source>
        <dbReference type="ARBA" id="ARBA00008798"/>
    </source>
</evidence>
<dbReference type="eggNOG" id="COG1508">
    <property type="taxonomic scope" value="Bacteria"/>
</dbReference>
<dbReference type="PRINTS" id="PR00045">
    <property type="entry name" value="SIGMA54FCT"/>
</dbReference>
<dbReference type="PROSITE" id="PS00718">
    <property type="entry name" value="SIGMA54_2"/>
    <property type="match status" value="1"/>
</dbReference>
<evidence type="ECO:0000256" key="3">
    <source>
        <dbReference type="ARBA" id="ARBA00022679"/>
    </source>
</evidence>
<dbReference type="KEGG" id="rsq:Rsph17025_1260"/>
<evidence type="ECO:0000256" key="6">
    <source>
        <dbReference type="ARBA" id="ARBA00023082"/>
    </source>
</evidence>
<gene>
    <name evidence="12" type="ordered locus">Rsph17025_1260</name>
</gene>
<reference evidence="12" key="1">
    <citation type="submission" date="2007-04" db="EMBL/GenBank/DDBJ databases">
        <title>Complete sequence of chromosome of Rhodobacter sphaeroides ATCC 17025.</title>
        <authorList>
            <consortium name="US DOE Joint Genome Institute"/>
            <person name="Copeland A."/>
            <person name="Lucas S."/>
            <person name="Lapidus A."/>
            <person name="Barry K."/>
            <person name="Detter J.C."/>
            <person name="Glavina del Rio T."/>
            <person name="Hammon N."/>
            <person name="Israni S."/>
            <person name="Dalin E."/>
            <person name="Tice H."/>
            <person name="Pitluck S."/>
            <person name="Chertkov O."/>
            <person name="Brettin T."/>
            <person name="Bruce D."/>
            <person name="Han C."/>
            <person name="Schmutz J."/>
            <person name="Larimer F."/>
            <person name="Land M."/>
            <person name="Hauser L."/>
            <person name="Kyrpides N."/>
            <person name="Kim E."/>
            <person name="Richardson P."/>
            <person name="Mackenzie C."/>
            <person name="Choudhary M."/>
            <person name="Donohue T.J."/>
            <person name="Kaplan S."/>
        </authorList>
    </citation>
    <scope>NUCLEOTIDE SEQUENCE [LARGE SCALE GENOMIC DNA]</scope>
    <source>
        <strain evidence="12">ATCC 17025</strain>
    </source>
</reference>
<dbReference type="STRING" id="349102.Rsph17025_1260"/>